<reference evidence="12" key="2">
    <citation type="submission" date="2015-06" db="UniProtKB">
        <authorList>
            <consortium name="EnsemblPlants"/>
        </authorList>
    </citation>
    <scope>IDENTIFICATION</scope>
</reference>
<sequence>MADLVLGLAKTTVEGTVTMARSAMEEEEKLHKTVQRDLLVISDEFEMMHSFLNDAKGRVTDNVTRTLVRQVRNTALDVEDCIETIVYLDSKPHWWRRMILPWCMPSAAPGKDLDAAVANIEQLKARVEAMGHRNLRYNRIGDSGHKPEEQAHQQAVVNAMAPTDAAKQSCQVDLVMLINRKGGQARHMLGGGGGDEDDDDDDDNDNNEDDDDNGDCYHDCCEEQLKVEKEVLQVISVWGTGSDLEMMSIKKAYDDTETMKSFNCRAWVKMVHPFHPIEFIRSLLAQFHKNVCPEQDNTVKILDLMVATDDVLIEEFKQQLSQKFLVVLEDVTTMVDWEAVRGYLPDKKNGSCIVVHTRHHGIACSCVGHPYRVSELEKFSADYSVRVVFKEDAAGKVEGTVNEETAHEREKSGPSCFGRDTDLSWLHSLTRLGGVVSVWGMSGVGKSFLIRQFFNNYIRQPSKNTLTRHPYYHKKKYGWVDVPRPRPFDLRDLSKSLHSELNPAFKDEVMSTIKDPIQQCREYLQREENWPYLIVIDGLQSKEEWDSIRRNMDFKFNTSSGKSNRSGEKVGNVVIIITNEESVANYCATENNNVWNVKGLEVTGAIKLFDQVAANQRQRSWPWYWESKENKMLEIKHRNDETRHILLQKCGGLPKVICAVAESLSMVGDIKEEDNLVSKLAATRSLDDVFSWLLSYFRSCPDSLKPCILYLSIFPVNHTIRRRRLVRRWIAEGYFRDNKESTAEENGEGSFSKLIDLSMIQAPRTRVDGRRRMPLCQVNGFVREYIVSQLVEENLVFELEGHCRKNIQRTGRHLAIDNSWDRDRNVFESIDLSLLRSLTVFGKWETFIISDNMKLLRVLDLEDVSSGVTNDDVEKMVKLLPRLKFLSLRRCKQITRLPDSLGDLKQLQTLDVRHTSVIKLPKSIIKLEKLQYVRAGTAKHQQASEAAENPSMAAAPAMMSRPCIATPGSRFSKLGLGLHCRHGSHSGVKVPRGIGKLSSLHTLGVVNIQACGEDGILEDLKNLTQLHKLGVSGINRKNSEKLFSVILRLAHLESLSLKMQANQDNEAAGCMADISSPLEKLQSLKLYGLVDRLPSWIMQMCLQLPRLEKLDLQMKTLPQQELDFILTLKYLRSLRLRLAEFQDGELRFGWTIAQRYTKWIIDILEIVCNSSLQAVKFGSKIHVKILKIRCYSVSSSLQFSGLQSMETLKEVWLSGSYELGFKQQLETELKGNENEPILELEKPSSST</sequence>
<feature type="domain" description="Disease resistance N-terminal" evidence="9">
    <location>
        <begin position="18"/>
        <end position="93"/>
    </location>
</feature>
<dbReference type="AlphaFoldDB" id="A0A0E0QG89"/>
<evidence type="ECO:0000256" key="4">
    <source>
        <dbReference type="ARBA" id="ARBA00022741"/>
    </source>
</evidence>
<dbReference type="SUPFAM" id="SSF52540">
    <property type="entry name" value="P-loop containing nucleoside triphosphate hydrolases"/>
    <property type="match status" value="2"/>
</dbReference>
<evidence type="ECO:0000313" key="12">
    <source>
        <dbReference type="EnsemblPlants" id="ORUFI08G08650.1"/>
    </source>
</evidence>
<dbReference type="InterPro" id="IPR055414">
    <property type="entry name" value="LRR_R13L4/SHOC2-like"/>
</dbReference>
<dbReference type="InterPro" id="IPR058922">
    <property type="entry name" value="WHD_DRP"/>
</dbReference>
<accession>A0A0E0QG89</accession>
<dbReference type="EnsemblPlants" id="ORUFI08G08650.1">
    <property type="protein sequence ID" value="ORUFI08G08650.1"/>
    <property type="gene ID" value="ORUFI08G08650"/>
</dbReference>
<dbReference type="Gene3D" id="3.40.50.300">
    <property type="entry name" value="P-loop containing nucleotide triphosphate hydrolases"/>
    <property type="match status" value="2"/>
</dbReference>
<comment type="similarity">
    <text evidence="1">Belongs to the disease resistance NB-LRR family.</text>
</comment>
<dbReference type="InterPro" id="IPR032675">
    <property type="entry name" value="LRR_dom_sf"/>
</dbReference>
<proteinExistence type="inferred from homology"/>
<dbReference type="InterPro" id="IPR027417">
    <property type="entry name" value="P-loop_NTPase"/>
</dbReference>
<evidence type="ECO:0000256" key="5">
    <source>
        <dbReference type="ARBA" id="ARBA00022821"/>
    </source>
</evidence>
<keyword evidence="13" id="KW-1185">Reference proteome</keyword>
<organism evidence="12 13">
    <name type="scientific">Oryza rufipogon</name>
    <name type="common">Brownbeard rice</name>
    <name type="synonym">Asian wild rice</name>
    <dbReference type="NCBI Taxonomy" id="4529"/>
    <lineage>
        <taxon>Eukaryota</taxon>
        <taxon>Viridiplantae</taxon>
        <taxon>Streptophyta</taxon>
        <taxon>Embryophyta</taxon>
        <taxon>Tracheophyta</taxon>
        <taxon>Spermatophyta</taxon>
        <taxon>Magnoliopsida</taxon>
        <taxon>Liliopsida</taxon>
        <taxon>Poales</taxon>
        <taxon>Poaceae</taxon>
        <taxon>BOP clade</taxon>
        <taxon>Oryzoideae</taxon>
        <taxon>Oryzeae</taxon>
        <taxon>Oryzinae</taxon>
        <taxon>Oryza</taxon>
    </lineage>
</organism>
<dbReference type="Proteomes" id="UP000008022">
    <property type="component" value="Unassembled WGS sequence"/>
</dbReference>
<feature type="domain" description="Disease resistance R13L4/SHOC-2-like LRR" evidence="11">
    <location>
        <begin position="986"/>
        <end position="1213"/>
    </location>
</feature>
<dbReference type="InterPro" id="IPR038005">
    <property type="entry name" value="RX-like_CC"/>
</dbReference>
<evidence type="ECO:0000313" key="13">
    <source>
        <dbReference type="Proteomes" id="UP000008022"/>
    </source>
</evidence>
<dbReference type="InterPro" id="IPR044974">
    <property type="entry name" value="Disease_R_plants"/>
</dbReference>
<dbReference type="OMA" id="PSCFGRD"/>
<keyword evidence="4" id="KW-0547">Nucleotide-binding</keyword>
<keyword evidence="5" id="KW-0611">Plant defense</keyword>
<evidence type="ECO:0008006" key="14">
    <source>
        <dbReference type="Google" id="ProtNLM"/>
    </source>
</evidence>
<evidence type="ECO:0000259" key="9">
    <source>
        <dbReference type="Pfam" id="PF18052"/>
    </source>
</evidence>
<feature type="region of interest" description="Disordered" evidence="7">
    <location>
        <begin position="186"/>
        <end position="215"/>
    </location>
</feature>
<dbReference type="Gene3D" id="1.10.10.10">
    <property type="entry name" value="Winged helix-like DNA-binding domain superfamily/Winged helix DNA-binding domain"/>
    <property type="match status" value="1"/>
</dbReference>
<evidence type="ECO:0000259" key="11">
    <source>
        <dbReference type="Pfam" id="PF23598"/>
    </source>
</evidence>
<evidence type="ECO:0000259" key="10">
    <source>
        <dbReference type="Pfam" id="PF23559"/>
    </source>
</evidence>
<keyword evidence="2" id="KW-0433">Leucine-rich repeat</keyword>
<keyword evidence="6" id="KW-0175">Coiled coil</keyword>
<dbReference type="InterPro" id="IPR041118">
    <property type="entry name" value="Rx_N"/>
</dbReference>
<dbReference type="SUPFAM" id="SSF52047">
    <property type="entry name" value="RNI-like"/>
    <property type="match status" value="1"/>
</dbReference>
<evidence type="ECO:0000256" key="7">
    <source>
        <dbReference type="SAM" id="MobiDB-lite"/>
    </source>
</evidence>
<dbReference type="InterPro" id="IPR002182">
    <property type="entry name" value="NB-ARC"/>
</dbReference>
<protein>
    <recommendedName>
        <fullName evidence="14">NB-ARC domain-containing protein</fullName>
    </recommendedName>
</protein>
<dbReference type="PRINTS" id="PR00364">
    <property type="entry name" value="DISEASERSIST"/>
</dbReference>
<dbReference type="GO" id="GO:0043531">
    <property type="term" value="F:ADP binding"/>
    <property type="evidence" value="ECO:0007669"/>
    <property type="project" value="InterPro"/>
</dbReference>
<evidence type="ECO:0000256" key="6">
    <source>
        <dbReference type="ARBA" id="ARBA00023054"/>
    </source>
</evidence>
<dbReference type="PANTHER" id="PTHR23155:SF1135">
    <property type="entry name" value="OS08G0246300 PROTEIN"/>
    <property type="match status" value="1"/>
</dbReference>
<keyword evidence="3" id="KW-0677">Repeat</keyword>
<evidence type="ECO:0000259" key="8">
    <source>
        <dbReference type="Pfam" id="PF00931"/>
    </source>
</evidence>
<name>A0A0E0QG89_ORYRU</name>
<dbReference type="Pfam" id="PF00931">
    <property type="entry name" value="NB-ARC"/>
    <property type="match status" value="2"/>
</dbReference>
<evidence type="ECO:0000256" key="2">
    <source>
        <dbReference type="ARBA" id="ARBA00022614"/>
    </source>
</evidence>
<dbReference type="Pfam" id="PF23559">
    <property type="entry name" value="WHD_DRP"/>
    <property type="match status" value="1"/>
</dbReference>
<feature type="domain" description="Disease resistance R13L4/SHOC-2-like LRR" evidence="11">
    <location>
        <begin position="835"/>
        <end position="937"/>
    </location>
</feature>
<dbReference type="Pfam" id="PF18052">
    <property type="entry name" value="Rx_N"/>
    <property type="match status" value="1"/>
</dbReference>
<evidence type="ECO:0000256" key="1">
    <source>
        <dbReference type="ARBA" id="ARBA00008894"/>
    </source>
</evidence>
<dbReference type="InterPro" id="IPR036388">
    <property type="entry name" value="WH-like_DNA-bd_sf"/>
</dbReference>
<dbReference type="GO" id="GO:0098542">
    <property type="term" value="P:defense response to other organism"/>
    <property type="evidence" value="ECO:0007669"/>
    <property type="project" value="TreeGrafter"/>
</dbReference>
<dbReference type="Gene3D" id="3.80.10.10">
    <property type="entry name" value="Ribonuclease Inhibitor"/>
    <property type="match status" value="1"/>
</dbReference>
<dbReference type="CDD" id="cd14798">
    <property type="entry name" value="RX-CC_like"/>
    <property type="match status" value="1"/>
</dbReference>
<feature type="domain" description="NB-ARC" evidence="8">
    <location>
        <begin position="228"/>
        <end position="384"/>
    </location>
</feature>
<dbReference type="Gramene" id="ORUFI08G08650.1">
    <property type="protein sequence ID" value="ORUFI08G08650.1"/>
    <property type="gene ID" value="ORUFI08G08650"/>
</dbReference>
<dbReference type="STRING" id="4529.A0A0E0QG89"/>
<dbReference type="Pfam" id="PF23598">
    <property type="entry name" value="LRR_14"/>
    <property type="match status" value="2"/>
</dbReference>
<dbReference type="PANTHER" id="PTHR23155">
    <property type="entry name" value="DISEASE RESISTANCE PROTEIN RP"/>
    <property type="match status" value="1"/>
</dbReference>
<evidence type="ECO:0000256" key="3">
    <source>
        <dbReference type="ARBA" id="ARBA00022737"/>
    </source>
</evidence>
<feature type="domain" description="NB-ARC" evidence="8">
    <location>
        <begin position="433"/>
        <end position="616"/>
    </location>
</feature>
<feature type="domain" description="Disease resistance protein winged helix" evidence="10">
    <location>
        <begin position="713"/>
        <end position="778"/>
    </location>
</feature>
<reference evidence="13" key="1">
    <citation type="submission" date="2013-06" db="EMBL/GenBank/DDBJ databases">
        <authorList>
            <person name="Zhao Q."/>
        </authorList>
    </citation>
    <scope>NUCLEOTIDE SEQUENCE</scope>
    <source>
        <strain evidence="13">cv. W1943</strain>
    </source>
</reference>
<feature type="compositionally biased region" description="Acidic residues" evidence="7">
    <location>
        <begin position="194"/>
        <end position="214"/>
    </location>
</feature>
<dbReference type="Gene3D" id="1.20.5.4130">
    <property type="match status" value="1"/>
</dbReference>
<dbReference type="eggNOG" id="KOG4658">
    <property type="taxonomic scope" value="Eukaryota"/>
</dbReference>